<keyword evidence="8" id="KW-0479">Metal-binding</keyword>
<evidence type="ECO:0000256" key="11">
    <source>
        <dbReference type="NCBIfam" id="TIGR00550"/>
    </source>
</evidence>
<comment type="cofactor">
    <cofactor evidence="1">
        <name>[4Fe-4S] cluster</name>
        <dbReference type="ChEBI" id="CHEBI:49883"/>
    </cofactor>
</comment>
<dbReference type="NCBIfam" id="TIGR00550">
    <property type="entry name" value="nadA"/>
    <property type="match status" value="1"/>
</dbReference>
<dbReference type="InterPro" id="IPR003473">
    <property type="entry name" value="NadA"/>
</dbReference>
<keyword evidence="6" id="KW-0662">Pyridine nucleotide biosynthesis</keyword>
<evidence type="ECO:0000256" key="9">
    <source>
        <dbReference type="ARBA" id="ARBA00023004"/>
    </source>
</evidence>
<keyword evidence="5" id="KW-0963">Cytoplasm</keyword>
<evidence type="ECO:0000256" key="10">
    <source>
        <dbReference type="ARBA" id="ARBA00023014"/>
    </source>
</evidence>
<dbReference type="FunFam" id="3.40.50.10800:FF:000003">
    <property type="entry name" value="Quinolinate synthase A"/>
    <property type="match status" value="1"/>
</dbReference>
<dbReference type="NCBIfam" id="NF006877">
    <property type="entry name" value="PRK09375.1-1"/>
    <property type="match status" value="1"/>
</dbReference>
<dbReference type="GO" id="GO:0034628">
    <property type="term" value="P:'de novo' NAD+ biosynthetic process from L-aspartate"/>
    <property type="evidence" value="ECO:0007669"/>
    <property type="project" value="TreeGrafter"/>
</dbReference>
<dbReference type="PANTHER" id="PTHR30573:SF0">
    <property type="entry name" value="QUINOLINATE SYNTHASE, CHLOROPLASTIC"/>
    <property type="match status" value="1"/>
</dbReference>
<dbReference type="InterPro" id="IPR036094">
    <property type="entry name" value="NadA_sf"/>
</dbReference>
<dbReference type="GO" id="GO:0008987">
    <property type="term" value="F:quinolinate synthetase A activity"/>
    <property type="evidence" value="ECO:0007669"/>
    <property type="project" value="UniProtKB-UniRule"/>
</dbReference>
<evidence type="ECO:0000256" key="7">
    <source>
        <dbReference type="ARBA" id="ARBA00022679"/>
    </source>
</evidence>
<comment type="pathway">
    <text evidence="2">Cofactor biosynthesis; NAD(+) biosynthesis; quinolinate from iminoaspartate: step 1/1.</text>
</comment>
<dbReference type="GO" id="GO:0005829">
    <property type="term" value="C:cytosol"/>
    <property type="evidence" value="ECO:0007669"/>
    <property type="project" value="TreeGrafter"/>
</dbReference>
<dbReference type="GO" id="GO:0051539">
    <property type="term" value="F:4 iron, 4 sulfur cluster binding"/>
    <property type="evidence" value="ECO:0007669"/>
    <property type="project" value="UniProtKB-KW"/>
</dbReference>
<keyword evidence="7 12" id="KW-0808">Transferase</keyword>
<name>A0AAU6PID3_9GAMM</name>
<evidence type="ECO:0000256" key="2">
    <source>
        <dbReference type="ARBA" id="ARBA00005065"/>
    </source>
</evidence>
<evidence type="ECO:0000313" key="12">
    <source>
        <dbReference type="EMBL" id="WXU00749.1"/>
    </source>
</evidence>
<dbReference type="Pfam" id="PF02445">
    <property type="entry name" value="NadA"/>
    <property type="match status" value="1"/>
</dbReference>
<sequence>MSIQDQIAAELKAKNAVLVAHYYVSGELQTLAEQTGGKVSDSLEMARFGQNSDADIIIVAGVKFMGETAKILSPGKTVLVLDEGATCSLDEDCPIEDFSKFCDQYPDRKVVVYANTSAAVKARADWVVTSGSALTVAKHLHAQGEKILWAPDKHLGNYVQNETGADMLLWQGSCVVHERFKADALITLKAKHPEAAVLVHPESPQAVVDLADVVGSTTALINAVKNRKETTFIIATDNGIFHKMHEVAPNKTLIEAPTMGVGADCESCAHCEWMAMNDLEKLLKVLQTGQNEIKIDADIAEKAKYSIQKLLDFTEK</sequence>
<dbReference type="NCBIfam" id="NF006878">
    <property type="entry name" value="PRK09375.1-2"/>
    <property type="match status" value="1"/>
</dbReference>
<dbReference type="Gene3D" id="3.40.50.10800">
    <property type="entry name" value="NadA-like"/>
    <property type="match status" value="3"/>
</dbReference>
<protein>
    <recommendedName>
        <fullName evidence="3 11">Quinolinate synthase</fullName>
        <ecNumber evidence="3 11">2.5.1.72</ecNumber>
    </recommendedName>
</protein>
<evidence type="ECO:0000256" key="6">
    <source>
        <dbReference type="ARBA" id="ARBA00022642"/>
    </source>
</evidence>
<evidence type="ECO:0000256" key="4">
    <source>
        <dbReference type="ARBA" id="ARBA00022485"/>
    </source>
</evidence>
<proteinExistence type="predicted"/>
<keyword evidence="9" id="KW-0408">Iron</keyword>
<dbReference type="EC" id="2.5.1.72" evidence="3 11"/>
<evidence type="ECO:0000256" key="5">
    <source>
        <dbReference type="ARBA" id="ARBA00022490"/>
    </source>
</evidence>
<evidence type="ECO:0000256" key="1">
    <source>
        <dbReference type="ARBA" id="ARBA00001966"/>
    </source>
</evidence>
<keyword evidence="10" id="KW-0411">Iron-sulfur</keyword>
<dbReference type="SUPFAM" id="SSF142754">
    <property type="entry name" value="NadA-like"/>
    <property type="match status" value="1"/>
</dbReference>
<reference evidence="12" key="1">
    <citation type="submission" date="2023-10" db="EMBL/GenBank/DDBJ databases">
        <title>The first scallop-associated chemosynthetic bacterial symbiont.</title>
        <authorList>
            <person name="Lin Y.-T."/>
            <person name="Sun J."/>
            <person name="Ip J.C.-H."/>
            <person name="He X."/>
            <person name="Gao Z.-M."/>
            <person name="Perez M."/>
            <person name="Xu T."/>
            <person name="Qian P.-Y."/>
            <person name="Qiu J.-W."/>
        </authorList>
    </citation>
    <scope>NUCLEOTIDE SEQUENCE</scope>
    <source>
        <strain evidence="12">Gill1</strain>
    </source>
</reference>
<evidence type="ECO:0000256" key="8">
    <source>
        <dbReference type="ARBA" id="ARBA00022723"/>
    </source>
</evidence>
<keyword evidence="4" id="KW-0004">4Fe-4S</keyword>
<dbReference type="EMBL" id="CP138327">
    <property type="protein sequence ID" value="WXU00749.1"/>
    <property type="molecule type" value="Genomic_DNA"/>
</dbReference>
<dbReference type="PANTHER" id="PTHR30573">
    <property type="entry name" value="QUINOLINATE SYNTHETASE A"/>
    <property type="match status" value="1"/>
</dbReference>
<gene>
    <name evidence="12" type="primary">nadA</name>
    <name evidence="12" type="ORF">Ctma_1478</name>
</gene>
<accession>A0AAU6PID3</accession>
<dbReference type="GO" id="GO:0046872">
    <property type="term" value="F:metal ion binding"/>
    <property type="evidence" value="ECO:0007669"/>
    <property type="project" value="UniProtKB-KW"/>
</dbReference>
<evidence type="ECO:0000256" key="3">
    <source>
        <dbReference type="ARBA" id="ARBA00012669"/>
    </source>
</evidence>
<organism evidence="12">
    <name type="scientific">Catillopecten margaritatus gill symbiont</name>
    <dbReference type="NCBI Taxonomy" id="3083288"/>
    <lineage>
        <taxon>Bacteria</taxon>
        <taxon>Pseudomonadati</taxon>
        <taxon>Pseudomonadota</taxon>
        <taxon>Gammaproteobacteria</taxon>
        <taxon>sulfur-oxidizing symbionts</taxon>
    </lineage>
</organism>
<dbReference type="AlphaFoldDB" id="A0AAU6PID3"/>